<reference evidence="1" key="2">
    <citation type="journal article" date="2024" name="Plant">
        <title>Genomic evolution and insights into agronomic trait innovations of Sesamum species.</title>
        <authorList>
            <person name="Miao H."/>
            <person name="Wang L."/>
            <person name="Qu L."/>
            <person name="Liu H."/>
            <person name="Sun Y."/>
            <person name="Le M."/>
            <person name="Wang Q."/>
            <person name="Wei S."/>
            <person name="Zheng Y."/>
            <person name="Lin W."/>
            <person name="Duan Y."/>
            <person name="Cao H."/>
            <person name="Xiong S."/>
            <person name="Wang X."/>
            <person name="Wei L."/>
            <person name="Li C."/>
            <person name="Ma Q."/>
            <person name="Ju M."/>
            <person name="Zhao R."/>
            <person name="Li G."/>
            <person name="Mu C."/>
            <person name="Tian Q."/>
            <person name="Mei H."/>
            <person name="Zhang T."/>
            <person name="Gao T."/>
            <person name="Zhang H."/>
        </authorList>
    </citation>
    <scope>NUCLEOTIDE SEQUENCE</scope>
    <source>
        <strain evidence="1">G01</strain>
    </source>
</reference>
<gene>
    <name evidence="1" type="ORF">Sangu_2515300</name>
</gene>
<dbReference type="EMBL" id="JACGWK010000794">
    <property type="protein sequence ID" value="KAL0294860.1"/>
    <property type="molecule type" value="Genomic_DNA"/>
</dbReference>
<dbReference type="AlphaFoldDB" id="A0AAW2JJZ5"/>
<comment type="caution">
    <text evidence="1">The sequence shown here is derived from an EMBL/GenBank/DDBJ whole genome shotgun (WGS) entry which is preliminary data.</text>
</comment>
<proteinExistence type="predicted"/>
<evidence type="ECO:0000313" key="1">
    <source>
        <dbReference type="EMBL" id="KAL0294860.1"/>
    </source>
</evidence>
<name>A0AAW2JJZ5_9LAMI</name>
<protein>
    <submittedName>
        <fullName evidence="1">Uncharacterized protein</fullName>
    </submittedName>
</protein>
<reference evidence="1" key="1">
    <citation type="submission" date="2020-06" db="EMBL/GenBank/DDBJ databases">
        <authorList>
            <person name="Li T."/>
            <person name="Hu X."/>
            <person name="Zhang T."/>
            <person name="Song X."/>
            <person name="Zhang H."/>
            <person name="Dai N."/>
            <person name="Sheng W."/>
            <person name="Hou X."/>
            <person name="Wei L."/>
        </authorList>
    </citation>
    <scope>NUCLEOTIDE SEQUENCE</scope>
    <source>
        <strain evidence="1">G01</strain>
        <tissue evidence="1">Leaf</tissue>
    </source>
</reference>
<dbReference type="Pfam" id="PF14223">
    <property type="entry name" value="Retrotran_gag_2"/>
    <property type="match status" value="1"/>
</dbReference>
<sequence length="136" mass="16415">MVLDFKNQTYVLNKSLPRTLPEGFLPGERLTFEKFTQWQENNRKVHSIVLGSMSNEIQKQYERYEDVLFIMHRMKRTLCGTEWHIRYAVTKRFFDMIMIKGSSVREHRVMMLSPVEKLKDLQAYFKEEETYVDLIL</sequence>
<accession>A0AAW2JJZ5</accession>
<organism evidence="1">
    <name type="scientific">Sesamum angustifolium</name>
    <dbReference type="NCBI Taxonomy" id="2727405"/>
    <lineage>
        <taxon>Eukaryota</taxon>
        <taxon>Viridiplantae</taxon>
        <taxon>Streptophyta</taxon>
        <taxon>Embryophyta</taxon>
        <taxon>Tracheophyta</taxon>
        <taxon>Spermatophyta</taxon>
        <taxon>Magnoliopsida</taxon>
        <taxon>eudicotyledons</taxon>
        <taxon>Gunneridae</taxon>
        <taxon>Pentapetalae</taxon>
        <taxon>asterids</taxon>
        <taxon>lamiids</taxon>
        <taxon>Lamiales</taxon>
        <taxon>Pedaliaceae</taxon>
        <taxon>Sesamum</taxon>
    </lineage>
</organism>